<proteinExistence type="predicted"/>
<keyword evidence="1" id="KW-0472">Membrane</keyword>
<keyword evidence="1" id="KW-0812">Transmembrane</keyword>
<dbReference type="InterPro" id="IPR036938">
    <property type="entry name" value="PAP2/HPO_sf"/>
</dbReference>
<comment type="caution">
    <text evidence="3">The sequence shown here is derived from an EMBL/GenBank/DDBJ whole genome shotgun (WGS) entry which is preliminary data.</text>
</comment>
<dbReference type="GO" id="GO:0050380">
    <property type="term" value="F:undecaprenyl-diphosphatase activity"/>
    <property type="evidence" value="ECO:0007669"/>
    <property type="project" value="UniProtKB-EC"/>
</dbReference>
<evidence type="ECO:0000256" key="1">
    <source>
        <dbReference type="SAM" id="Phobius"/>
    </source>
</evidence>
<name>A0A7W7I2N3_9ACTN</name>
<dbReference type="RefSeq" id="WP_184996250.1">
    <property type="nucleotide sequence ID" value="NZ_BOMK01000031.1"/>
</dbReference>
<feature type="transmembrane region" description="Helical" evidence="1">
    <location>
        <begin position="189"/>
        <end position="207"/>
    </location>
</feature>
<dbReference type="PANTHER" id="PTHR14969:SF13">
    <property type="entry name" value="AT30094P"/>
    <property type="match status" value="1"/>
</dbReference>
<dbReference type="SMART" id="SM00014">
    <property type="entry name" value="acidPPc"/>
    <property type="match status" value="1"/>
</dbReference>
<dbReference type="InterPro" id="IPR000326">
    <property type="entry name" value="PAP2/HPO"/>
</dbReference>
<dbReference type="Proteomes" id="UP000578112">
    <property type="component" value="Unassembled WGS sequence"/>
</dbReference>
<reference evidence="3 4" key="1">
    <citation type="submission" date="2020-08" db="EMBL/GenBank/DDBJ databases">
        <title>Sequencing the genomes of 1000 actinobacteria strains.</title>
        <authorList>
            <person name="Klenk H.-P."/>
        </authorList>
    </citation>
    <scope>NUCLEOTIDE SEQUENCE [LARGE SCALE GENOMIC DNA]</scope>
    <source>
        <strain evidence="3 4">DSM 43149</strain>
    </source>
</reference>
<evidence type="ECO:0000313" key="3">
    <source>
        <dbReference type="EMBL" id="MBB4765153.1"/>
    </source>
</evidence>
<keyword evidence="4" id="KW-1185">Reference proteome</keyword>
<evidence type="ECO:0000313" key="4">
    <source>
        <dbReference type="Proteomes" id="UP000578112"/>
    </source>
</evidence>
<dbReference type="EMBL" id="JACHNH010000001">
    <property type="protein sequence ID" value="MBB4765153.1"/>
    <property type="molecule type" value="Genomic_DNA"/>
</dbReference>
<keyword evidence="3" id="KW-0378">Hydrolase</keyword>
<feature type="transmembrane region" description="Helical" evidence="1">
    <location>
        <begin position="133"/>
        <end position="154"/>
    </location>
</feature>
<dbReference type="PANTHER" id="PTHR14969">
    <property type="entry name" value="SPHINGOSINE-1-PHOSPHATE PHOSPHOHYDROLASE"/>
    <property type="match status" value="1"/>
</dbReference>
<dbReference type="AlphaFoldDB" id="A0A7W7I2N3"/>
<keyword evidence="1" id="KW-1133">Transmembrane helix</keyword>
<dbReference type="Pfam" id="PF01569">
    <property type="entry name" value="PAP2"/>
    <property type="match status" value="1"/>
</dbReference>
<feature type="transmembrane region" description="Helical" evidence="1">
    <location>
        <begin position="161"/>
        <end position="183"/>
    </location>
</feature>
<dbReference type="CDD" id="cd03392">
    <property type="entry name" value="PAP2_like_2"/>
    <property type="match status" value="1"/>
</dbReference>
<organism evidence="3 4">
    <name type="scientific">Actinoplanes digitatis</name>
    <dbReference type="NCBI Taxonomy" id="1868"/>
    <lineage>
        <taxon>Bacteria</taxon>
        <taxon>Bacillati</taxon>
        <taxon>Actinomycetota</taxon>
        <taxon>Actinomycetes</taxon>
        <taxon>Micromonosporales</taxon>
        <taxon>Micromonosporaceae</taxon>
        <taxon>Actinoplanes</taxon>
    </lineage>
</organism>
<feature type="transmembrane region" description="Helical" evidence="1">
    <location>
        <begin position="60"/>
        <end position="84"/>
    </location>
</feature>
<dbReference type="SUPFAM" id="SSF48317">
    <property type="entry name" value="Acid phosphatase/Vanadium-dependent haloperoxidase"/>
    <property type="match status" value="1"/>
</dbReference>
<feature type="transmembrane region" description="Helical" evidence="1">
    <location>
        <begin position="91"/>
        <end position="113"/>
    </location>
</feature>
<accession>A0A7W7I2N3</accession>
<evidence type="ECO:0000259" key="2">
    <source>
        <dbReference type="SMART" id="SM00014"/>
    </source>
</evidence>
<feature type="domain" description="Phosphatidic acid phosphatase type 2/haloperoxidase" evidence="2">
    <location>
        <begin position="92"/>
        <end position="204"/>
    </location>
</feature>
<protein>
    <submittedName>
        <fullName evidence="3">Undecaprenyl-diphosphatase</fullName>
        <ecNumber evidence="3">3.6.1.27</ecNumber>
    </submittedName>
</protein>
<dbReference type="Gene3D" id="1.20.144.10">
    <property type="entry name" value="Phosphatidic acid phosphatase type 2/haloperoxidase"/>
    <property type="match status" value="2"/>
</dbReference>
<gene>
    <name evidence="3" type="ORF">BJ971_005709</name>
</gene>
<sequence>MKLGLRLTTAVTLAVLTLVPFALLAALVARGWAPLHELDVAVTGALHDWALSHPGWTRAALWWTTIFSPNPLRLAALALVIWLIRRRARRLALWVAVTMAVGGLLGAALKLVVGRLRPDLLDPVARAAGNAFPSGHALNATLAAGVFVLVLLPVVRGRRRWLLWGAAIAVAVLTGLTRIVIGVHWTSDVVAGWLLGVAFVAATAAAFTRLSPAAVVEEGLDPGLAHSADGPPGEPPRR</sequence>
<dbReference type="EC" id="3.6.1.27" evidence="3"/>